<dbReference type="InterPro" id="IPR001452">
    <property type="entry name" value="SH3_domain"/>
</dbReference>
<evidence type="ECO:0000256" key="1">
    <source>
        <dbReference type="ARBA" id="ARBA00022443"/>
    </source>
</evidence>
<accession>A0A1Y1VTF5</accession>
<dbReference type="AlphaFoldDB" id="A0A1Y1VTF5"/>
<keyword evidence="7" id="KW-1185">Reference proteome</keyword>
<feature type="transmembrane region" description="Helical" evidence="4">
    <location>
        <begin position="278"/>
        <end position="296"/>
    </location>
</feature>
<feature type="compositionally biased region" description="Polar residues" evidence="3">
    <location>
        <begin position="447"/>
        <end position="457"/>
    </location>
</feature>
<comment type="caution">
    <text evidence="6">The sequence shown here is derived from an EMBL/GenBank/DDBJ whole genome shotgun (WGS) entry which is preliminary data.</text>
</comment>
<reference evidence="6 7" key="1">
    <citation type="submission" date="2016-08" db="EMBL/GenBank/DDBJ databases">
        <title>A Parts List for Fungal Cellulosomes Revealed by Comparative Genomics.</title>
        <authorList>
            <consortium name="DOE Joint Genome Institute"/>
            <person name="Haitjema C.H."/>
            <person name="Gilmore S.P."/>
            <person name="Henske J.K."/>
            <person name="Solomon K.V."/>
            <person name="De Groot R."/>
            <person name="Kuo A."/>
            <person name="Mondo S.J."/>
            <person name="Salamov A.A."/>
            <person name="Labutti K."/>
            <person name="Zhao Z."/>
            <person name="Chiniquy J."/>
            <person name="Barry K."/>
            <person name="Brewer H.M."/>
            <person name="Purvine S.O."/>
            <person name="Wright A.T."/>
            <person name="Boxma B."/>
            <person name="Van Alen T."/>
            <person name="Hackstein J.H."/>
            <person name="Baker S.E."/>
            <person name="Grigoriev I.V."/>
            <person name="O'Malley M.A."/>
        </authorList>
    </citation>
    <scope>NUCLEOTIDE SEQUENCE [LARGE SCALE GENOMIC DNA]</scope>
    <source>
        <strain evidence="6 7">S4</strain>
    </source>
</reference>
<proteinExistence type="predicted"/>
<dbReference type="SUPFAM" id="SSF50044">
    <property type="entry name" value="SH3-domain"/>
    <property type="match status" value="1"/>
</dbReference>
<dbReference type="OrthoDB" id="5595608at2759"/>
<protein>
    <recommendedName>
        <fullName evidence="5">SH3 domain-containing protein</fullName>
    </recommendedName>
</protein>
<feature type="domain" description="SH3" evidence="5">
    <location>
        <begin position="364"/>
        <end position="425"/>
    </location>
</feature>
<gene>
    <name evidence="6" type="ORF">BCR32DRAFT_298133</name>
</gene>
<dbReference type="PROSITE" id="PS50002">
    <property type="entry name" value="SH3"/>
    <property type="match status" value="1"/>
</dbReference>
<keyword evidence="1 2" id="KW-0728">SH3 domain</keyword>
<evidence type="ECO:0000313" key="7">
    <source>
        <dbReference type="Proteomes" id="UP000193944"/>
    </source>
</evidence>
<sequence>MFQIQKICKYQLKIYLESLLYIQVVYSAFTGTTPTPSAVARDGQAPTVQMKPDLSFLVDPYYACFRMKDSSVCKGFDFYIPNTGYYGSRDPSVPLEDHVTKFDSFVSSDITENTSYIMALCPDANIKHNLDFIAYRHSVYCGRLIYSQARWCQENDDFVRSNPQLSLCKSTCLEYANSIVDYGQNICKNADNSIAEQIKDNIIKEWCGLFSDEENCVKGVTSEVKNCGFLSASLSQEAQTFNPSNSCWKQQDKIEEIKNQAKEESTKEVKMGSIRWKVVYPVGVMIIITLATIFFWKKQNEVYKNGIIDQKRNSMIDYKILPSHAQPSRDYVDEEYIQSILKNPHQSLPRQKTATLSWSNDNDKNIIRMVAIYNFHPKNPDELELTSGDLVRVEHQYNDGWGAGINETTNKFGVFPLICCSDNVSNNDTELPRRTKSSKSKMHDSTIRSNDNSTTKRTIPYHFDNTVQRRTINHS</sequence>
<evidence type="ECO:0000256" key="2">
    <source>
        <dbReference type="PROSITE-ProRule" id="PRU00192"/>
    </source>
</evidence>
<dbReference type="STRING" id="1754192.A0A1Y1VTF5"/>
<organism evidence="6 7">
    <name type="scientific">Anaeromyces robustus</name>
    <dbReference type="NCBI Taxonomy" id="1754192"/>
    <lineage>
        <taxon>Eukaryota</taxon>
        <taxon>Fungi</taxon>
        <taxon>Fungi incertae sedis</taxon>
        <taxon>Chytridiomycota</taxon>
        <taxon>Chytridiomycota incertae sedis</taxon>
        <taxon>Neocallimastigomycetes</taxon>
        <taxon>Neocallimastigales</taxon>
        <taxon>Neocallimastigaceae</taxon>
        <taxon>Anaeromyces</taxon>
    </lineage>
</organism>
<dbReference type="Proteomes" id="UP000193944">
    <property type="component" value="Unassembled WGS sequence"/>
</dbReference>
<evidence type="ECO:0000256" key="3">
    <source>
        <dbReference type="SAM" id="MobiDB-lite"/>
    </source>
</evidence>
<dbReference type="EMBL" id="MCFG01000538">
    <property type="protein sequence ID" value="ORX64295.1"/>
    <property type="molecule type" value="Genomic_DNA"/>
</dbReference>
<evidence type="ECO:0000259" key="5">
    <source>
        <dbReference type="PROSITE" id="PS50002"/>
    </source>
</evidence>
<keyword evidence="4" id="KW-0472">Membrane</keyword>
<evidence type="ECO:0000256" key="4">
    <source>
        <dbReference type="SAM" id="Phobius"/>
    </source>
</evidence>
<dbReference type="InterPro" id="IPR036028">
    <property type="entry name" value="SH3-like_dom_sf"/>
</dbReference>
<dbReference type="Pfam" id="PF14604">
    <property type="entry name" value="SH3_9"/>
    <property type="match status" value="1"/>
</dbReference>
<keyword evidence="4" id="KW-0812">Transmembrane</keyword>
<evidence type="ECO:0000313" key="6">
    <source>
        <dbReference type="EMBL" id="ORX64295.1"/>
    </source>
</evidence>
<dbReference type="SMART" id="SM00326">
    <property type="entry name" value="SH3"/>
    <property type="match status" value="1"/>
</dbReference>
<name>A0A1Y1VTF5_9FUNG</name>
<feature type="region of interest" description="Disordered" evidence="3">
    <location>
        <begin position="426"/>
        <end position="457"/>
    </location>
</feature>
<keyword evidence="4" id="KW-1133">Transmembrane helix</keyword>
<dbReference type="Gene3D" id="2.30.30.40">
    <property type="entry name" value="SH3 Domains"/>
    <property type="match status" value="1"/>
</dbReference>
<reference evidence="6 7" key="2">
    <citation type="submission" date="2016-08" db="EMBL/GenBank/DDBJ databases">
        <title>Pervasive Adenine N6-methylation of Active Genes in Fungi.</title>
        <authorList>
            <consortium name="DOE Joint Genome Institute"/>
            <person name="Mondo S.J."/>
            <person name="Dannebaum R.O."/>
            <person name="Kuo R.C."/>
            <person name="Labutti K."/>
            <person name="Haridas S."/>
            <person name="Kuo A."/>
            <person name="Salamov A."/>
            <person name="Ahrendt S.R."/>
            <person name="Lipzen A."/>
            <person name="Sullivan W."/>
            <person name="Andreopoulos W.B."/>
            <person name="Clum A."/>
            <person name="Lindquist E."/>
            <person name="Daum C."/>
            <person name="Ramamoorthy G.K."/>
            <person name="Gryganskyi A."/>
            <person name="Culley D."/>
            <person name="Magnuson J.K."/>
            <person name="James T.Y."/>
            <person name="O'Malley M.A."/>
            <person name="Stajich J.E."/>
            <person name="Spatafora J.W."/>
            <person name="Visel A."/>
            <person name="Grigoriev I.V."/>
        </authorList>
    </citation>
    <scope>NUCLEOTIDE SEQUENCE [LARGE SCALE GENOMIC DNA]</scope>
    <source>
        <strain evidence="6 7">S4</strain>
    </source>
</reference>